<feature type="compositionally biased region" description="Basic and acidic residues" evidence="1">
    <location>
        <begin position="72"/>
        <end position="96"/>
    </location>
</feature>
<dbReference type="AlphaFoldDB" id="A0ABD3A984"/>
<keyword evidence="3" id="KW-1185">Reference proteome</keyword>
<reference evidence="2 3" key="1">
    <citation type="submission" date="2024-11" db="EMBL/GenBank/DDBJ databases">
        <title>A near-complete genome assembly of Cinchona calisaya.</title>
        <authorList>
            <person name="Lian D.C."/>
            <person name="Zhao X.W."/>
            <person name="Wei L."/>
        </authorList>
    </citation>
    <scope>NUCLEOTIDE SEQUENCE [LARGE SCALE GENOMIC DNA]</scope>
    <source>
        <tissue evidence="2">Nenye</tissue>
    </source>
</reference>
<feature type="region of interest" description="Disordered" evidence="1">
    <location>
        <begin position="59"/>
        <end position="96"/>
    </location>
</feature>
<comment type="caution">
    <text evidence="2">The sequence shown here is derived from an EMBL/GenBank/DDBJ whole genome shotgun (WGS) entry which is preliminary data.</text>
</comment>
<dbReference type="EMBL" id="JBJUIK010000005">
    <property type="protein sequence ID" value="KAL3527764.1"/>
    <property type="molecule type" value="Genomic_DNA"/>
</dbReference>
<evidence type="ECO:0000313" key="3">
    <source>
        <dbReference type="Proteomes" id="UP001630127"/>
    </source>
</evidence>
<evidence type="ECO:0000313" key="2">
    <source>
        <dbReference type="EMBL" id="KAL3527764.1"/>
    </source>
</evidence>
<protein>
    <submittedName>
        <fullName evidence="2">Uncharacterized protein</fullName>
    </submittedName>
</protein>
<organism evidence="2 3">
    <name type="scientific">Cinchona calisaya</name>
    <dbReference type="NCBI Taxonomy" id="153742"/>
    <lineage>
        <taxon>Eukaryota</taxon>
        <taxon>Viridiplantae</taxon>
        <taxon>Streptophyta</taxon>
        <taxon>Embryophyta</taxon>
        <taxon>Tracheophyta</taxon>
        <taxon>Spermatophyta</taxon>
        <taxon>Magnoliopsida</taxon>
        <taxon>eudicotyledons</taxon>
        <taxon>Gunneridae</taxon>
        <taxon>Pentapetalae</taxon>
        <taxon>asterids</taxon>
        <taxon>lamiids</taxon>
        <taxon>Gentianales</taxon>
        <taxon>Rubiaceae</taxon>
        <taxon>Cinchonoideae</taxon>
        <taxon>Cinchoneae</taxon>
        <taxon>Cinchona</taxon>
    </lineage>
</organism>
<evidence type="ECO:0000256" key="1">
    <source>
        <dbReference type="SAM" id="MobiDB-lite"/>
    </source>
</evidence>
<dbReference type="Proteomes" id="UP001630127">
    <property type="component" value="Unassembled WGS sequence"/>
</dbReference>
<accession>A0ABD3A984</accession>
<sequence length="111" mass="12621">MKEFHFVKHYIAIEHQIPAELRLVFGLVFDDPKVEDFLVGCGFTKSMKYTIGLGDWNNSESKQGRRPTYTSCRREIPGHRNDQDGLYRYGEKGSKGNKVDHVAASISETLG</sequence>
<name>A0ABD3A984_9GENT</name>
<proteinExistence type="predicted"/>
<gene>
    <name evidence="2" type="ORF">ACH5RR_012420</name>
</gene>